<keyword evidence="10" id="KW-0963">Cytoplasm</keyword>
<name>A0ABP3K4V4_9BACI</name>
<feature type="domain" description="CoA carboxyltransferase C-terminal" evidence="12">
    <location>
        <begin position="38"/>
        <end position="292"/>
    </location>
</feature>
<comment type="similarity">
    <text evidence="10">Belongs to the AccA family.</text>
</comment>
<dbReference type="InterPro" id="IPR011763">
    <property type="entry name" value="COA_CT_C"/>
</dbReference>
<dbReference type="InterPro" id="IPR001095">
    <property type="entry name" value="Acetyl_CoA_COase_a_su"/>
</dbReference>
<evidence type="ECO:0000259" key="12">
    <source>
        <dbReference type="PROSITE" id="PS50989"/>
    </source>
</evidence>
<keyword evidence="7 10" id="KW-0443">Lipid metabolism</keyword>
<organism evidence="13 14">
    <name type="scientific">Alkalibacillus silvisoli</name>
    <dbReference type="NCBI Taxonomy" id="392823"/>
    <lineage>
        <taxon>Bacteria</taxon>
        <taxon>Bacillati</taxon>
        <taxon>Bacillota</taxon>
        <taxon>Bacilli</taxon>
        <taxon>Bacillales</taxon>
        <taxon>Bacillaceae</taxon>
        <taxon>Alkalibacillus</taxon>
    </lineage>
</organism>
<evidence type="ECO:0000256" key="7">
    <source>
        <dbReference type="ARBA" id="ARBA00023098"/>
    </source>
</evidence>
<keyword evidence="2 10" id="KW-0444">Lipid biosynthesis</keyword>
<evidence type="ECO:0000256" key="9">
    <source>
        <dbReference type="ARBA" id="ARBA00049152"/>
    </source>
</evidence>
<dbReference type="PROSITE" id="PS50989">
    <property type="entry name" value="COA_CT_CTER"/>
    <property type="match status" value="1"/>
</dbReference>
<comment type="caution">
    <text evidence="13">The sequence shown here is derived from an EMBL/GenBank/DDBJ whole genome shotgun (WGS) entry which is preliminary data.</text>
</comment>
<reference evidence="14" key="1">
    <citation type="journal article" date="2019" name="Int. J. Syst. Evol. Microbiol.">
        <title>The Global Catalogue of Microorganisms (GCM) 10K type strain sequencing project: providing services to taxonomists for standard genome sequencing and annotation.</title>
        <authorList>
            <consortium name="The Broad Institute Genomics Platform"/>
            <consortium name="The Broad Institute Genome Sequencing Center for Infectious Disease"/>
            <person name="Wu L."/>
            <person name="Ma J."/>
        </authorList>
    </citation>
    <scope>NUCLEOTIDE SEQUENCE [LARGE SCALE GENOMIC DNA]</scope>
    <source>
        <strain evidence="14">JCM 14193</strain>
    </source>
</reference>
<dbReference type="Proteomes" id="UP001500740">
    <property type="component" value="Unassembled WGS sequence"/>
</dbReference>
<comment type="catalytic activity">
    <reaction evidence="9 10">
        <text>N(6)-carboxybiotinyl-L-lysyl-[protein] + acetyl-CoA = N(6)-biotinyl-L-lysyl-[protein] + malonyl-CoA</text>
        <dbReference type="Rhea" id="RHEA:54728"/>
        <dbReference type="Rhea" id="RHEA-COMP:10505"/>
        <dbReference type="Rhea" id="RHEA-COMP:10506"/>
        <dbReference type="ChEBI" id="CHEBI:57288"/>
        <dbReference type="ChEBI" id="CHEBI:57384"/>
        <dbReference type="ChEBI" id="CHEBI:83144"/>
        <dbReference type="ChEBI" id="CHEBI:83145"/>
        <dbReference type="EC" id="2.1.3.15"/>
    </reaction>
</comment>
<evidence type="ECO:0000256" key="3">
    <source>
        <dbReference type="ARBA" id="ARBA00022679"/>
    </source>
</evidence>
<dbReference type="PANTHER" id="PTHR42853">
    <property type="entry name" value="ACETYL-COENZYME A CARBOXYLASE CARBOXYL TRANSFERASE SUBUNIT ALPHA"/>
    <property type="match status" value="1"/>
</dbReference>
<evidence type="ECO:0000256" key="5">
    <source>
        <dbReference type="ARBA" id="ARBA00022832"/>
    </source>
</evidence>
<evidence type="ECO:0000256" key="10">
    <source>
        <dbReference type="HAMAP-Rule" id="MF_00823"/>
    </source>
</evidence>
<comment type="subcellular location">
    <subcellularLocation>
        <location evidence="10">Cytoplasm</location>
    </subcellularLocation>
</comment>
<dbReference type="HAMAP" id="MF_00823">
    <property type="entry name" value="AcetylCoA_CT_alpha"/>
    <property type="match status" value="1"/>
</dbReference>
<dbReference type="PRINTS" id="PR01069">
    <property type="entry name" value="ACCCTRFRASEA"/>
</dbReference>
<keyword evidence="14" id="KW-1185">Reference proteome</keyword>
<keyword evidence="8 10" id="KW-0275">Fatty acid biosynthesis</keyword>
<evidence type="ECO:0000313" key="14">
    <source>
        <dbReference type="Proteomes" id="UP001500740"/>
    </source>
</evidence>
<evidence type="ECO:0000256" key="4">
    <source>
        <dbReference type="ARBA" id="ARBA00022741"/>
    </source>
</evidence>
<comment type="function">
    <text evidence="10">Component of the acetyl coenzyme A carboxylase (ACC) complex. First, biotin carboxylase catalyzes the carboxylation of biotin on its carrier protein (BCCP) and then the CO(2) group is transferred by the carboxyltransferase to acetyl-CoA to form malonyl-CoA.</text>
</comment>
<dbReference type="Gene3D" id="3.90.226.10">
    <property type="entry name" value="2-enoyl-CoA Hydratase, Chain A, domain 1"/>
    <property type="match status" value="1"/>
</dbReference>
<dbReference type="EC" id="2.1.3.15" evidence="10"/>
<dbReference type="RefSeq" id="WP_343784869.1">
    <property type="nucleotide sequence ID" value="NZ_BAAACZ010000029.1"/>
</dbReference>
<evidence type="ECO:0000256" key="6">
    <source>
        <dbReference type="ARBA" id="ARBA00022840"/>
    </source>
</evidence>
<evidence type="ECO:0000313" key="13">
    <source>
        <dbReference type="EMBL" id="GAA0471479.1"/>
    </source>
</evidence>
<comment type="pathway">
    <text evidence="1 10">Lipid metabolism; malonyl-CoA biosynthesis; malonyl-CoA from acetyl-CoA: step 1/1.</text>
</comment>
<evidence type="ECO:0000256" key="2">
    <source>
        <dbReference type="ARBA" id="ARBA00022516"/>
    </source>
</evidence>
<dbReference type="PANTHER" id="PTHR42853:SF3">
    <property type="entry name" value="ACETYL-COENZYME A CARBOXYLASE CARBOXYL TRANSFERASE SUBUNIT ALPHA, CHLOROPLASTIC"/>
    <property type="match status" value="1"/>
</dbReference>
<dbReference type="NCBIfam" id="NF041504">
    <property type="entry name" value="AccA_sub"/>
    <property type="match status" value="1"/>
</dbReference>
<protein>
    <recommendedName>
        <fullName evidence="10">Acetyl-coenzyme A carboxylase carboxyl transferase subunit alpha</fullName>
        <shortName evidence="10">ACCase subunit alpha</shortName>
        <shortName evidence="10">Acetyl-CoA carboxylase carboxyltransferase subunit alpha</shortName>
        <ecNumber evidence="10">2.1.3.15</ecNumber>
    </recommendedName>
</protein>
<sequence>MKNYLEFEKPIYELKGKIDELITYAEESEVDLTEEIANLQERVSSLQDEIYNNLTPWQRVQIARHPNRPTTLDYIDLLFDQFIELHGDRYFSDDQAIVGGIAKFKDMPVTVIGQQRGRDTKENLARNFGMPNPEGYRKALRLMKQAEKFNRPVITLIDTKGAFPGKGAEERGQSRALAHNLFEMAGLKVPIISIVIGEGASGGALGIGVGNHIHMLENTWFSVIAPESAAALLWKDATQGEYAANTMKITAPDLKELNIIDEIVPEIKGGAHHNPSEQANRLKKIIERSLKEFSTYTEEMVVEQRYVKYKDIGVFSEVNK</sequence>
<dbReference type="SUPFAM" id="SSF52096">
    <property type="entry name" value="ClpP/crotonase"/>
    <property type="match status" value="1"/>
</dbReference>
<keyword evidence="3 10" id="KW-0808">Transferase</keyword>
<dbReference type="EMBL" id="BAAACZ010000029">
    <property type="protein sequence ID" value="GAA0471479.1"/>
    <property type="molecule type" value="Genomic_DNA"/>
</dbReference>
<keyword evidence="11" id="KW-0175">Coiled coil</keyword>
<dbReference type="NCBIfam" id="NF004344">
    <property type="entry name" value="PRK05724.1"/>
    <property type="match status" value="1"/>
</dbReference>
<dbReference type="Pfam" id="PF03255">
    <property type="entry name" value="ACCA"/>
    <property type="match status" value="1"/>
</dbReference>
<proteinExistence type="inferred from homology"/>
<gene>
    <name evidence="13" type="primary">accA_2</name>
    <name evidence="10" type="synonym">accA</name>
    <name evidence="13" type="ORF">GCM10008935_29310</name>
</gene>
<feature type="coiled-coil region" evidence="11">
    <location>
        <begin position="22"/>
        <end position="49"/>
    </location>
</feature>
<keyword evidence="5 10" id="KW-0276">Fatty acid metabolism</keyword>
<dbReference type="GO" id="GO:0016740">
    <property type="term" value="F:transferase activity"/>
    <property type="evidence" value="ECO:0007669"/>
    <property type="project" value="UniProtKB-KW"/>
</dbReference>
<dbReference type="InterPro" id="IPR029045">
    <property type="entry name" value="ClpP/crotonase-like_dom_sf"/>
</dbReference>
<evidence type="ECO:0000256" key="11">
    <source>
        <dbReference type="SAM" id="Coils"/>
    </source>
</evidence>
<evidence type="ECO:0000256" key="8">
    <source>
        <dbReference type="ARBA" id="ARBA00023160"/>
    </source>
</evidence>
<keyword evidence="4 10" id="KW-0547">Nucleotide-binding</keyword>
<evidence type="ECO:0000256" key="1">
    <source>
        <dbReference type="ARBA" id="ARBA00004956"/>
    </source>
</evidence>
<keyword evidence="6 10" id="KW-0067">ATP-binding</keyword>
<dbReference type="NCBIfam" id="TIGR00513">
    <property type="entry name" value="accA"/>
    <property type="match status" value="1"/>
</dbReference>
<accession>A0ABP3K4V4</accession>
<comment type="subunit">
    <text evidence="10">Acetyl-CoA carboxylase is a heterohexamer composed of biotin carboxyl carrier protein (AccB), biotin carboxylase (AccC) and two subunits each of ACCase subunit alpha (AccA) and ACCase subunit beta (AccD).</text>
</comment>